<feature type="non-terminal residue" evidence="2">
    <location>
        <position position="271"/>
    </location>
</feature>
<proteinExistence type="predicted"/>
<dbReference type="PATRIC" id="fig|186479.3.peg.5902"/>
<name>A0A0P9H2D3_9CHLR</name>
<evidence type="ECO:0000259" key="1">
    <source>
        <dbReference type="Pfam" id="PF20248"/>
    </source>
</evidence>
<dbReference type="InterPro" id="IPR046538">
    <property type="entry name" value="DUF6603"/>
</dbReference>
<feature type="domain" description="DUF6603" evidence="1">
    <location>
        <begin position="1"/>
        <end position="196"/>
    </location>
</feature>
<evidence type="ECO:0000313" key="3">
    <source>
        <dbReference type="Proteomes" id="UP000050509"/>
    </source>
</evidence>
<evidence type="ECO:0000313" key="2">
    <source>
        <dbReference type="EMBL" id="KPV48195.1"/>
    </source>
</evidence>
<sequence length="271" mass="28772">LTDNSWLLSRDVRLTGGFAFASWFAGPNRGQFVVTMGGYHPDFHRDGYPIVPRLGLAWRIGDNFSIVGESYFALTSEALMAGVRIEISASLGPAWAHVVFGGDGIIFFDPFRLKVTVYASIDAGVTIDLWIGEITISVHLSARIEITAPPFHAIARFEIGPVGLTLEIGDATSDPPYIAWDAFVRKYLEEAAPGRARVLTAVTGAGAIPPAGSSTTGGATTPDGTSDRPFRVLAEFELTITSTAPLRELLAGGAVRDLAASHVVSVAPMGQ</sequence>
<comment type="caution">
    <text evidence="2">The sequence shown here is derived from an EMBL/GenBank/DDBJ whole genome shotgun (WGS) entry which is preliminary data.</text>
</comment>
<reference evidence="2 3" key="1">
    <citation type="submission" date="2015-09" db="EMBL/GenBank/DDBJ databases">
        <title>Draft genome sequence of Kouleothrix aurantiaca JCM 19913.</title>
        <authorList>
            <person name="Hemp J."/>
        </authorList>
    </citation>
    <scope>NUCLEOTIDE SEQUENCE [LARGE SCALE GENOMIC DNA]</scope>
    <source>
        <strain evidence="2 3">COM-B</strain>
    </source>
</reference>
<gene>
    <name evidence="2" type="ORF">SE17_39375</name>
</gene>
<feature type="non-terminal residue" evidence="2">
    <location>
        <position position="1"/>
    </location>
</feature>
<organism evidence="2 3">
    <name type="scientific">Kouleothrix aurantiaca</name>
    <dbReference type="NCBI Taxonomy" id="186479"/>
    <lineage>
        <taxon>Bacteria</taxon>
        <taxon>Bacillati</taxon>
        <taxon>Chloroflexota</taxon>
        <taxon>Chloroflexia</taxon>
        <taxon>Chloroflexales</taxon>
        <taxon>Roseiflexineae</taxon>
        <taxon>Roseiflexaceae</taxon>
        <taxon>Kouleothrix</taxon>
    </lineage>
</organism>
<dbReference type="Proteomes" id="UP000050509">
    <property type="component" value="Unassembled WGS sequence"/>
</dbReference>
<dbReference type="Pfam" id="PF20248">
    <property type="entry name" value="DUF6603"/>
    <property type="match status" value="1"/>
</dbReference>
<protein>
    <recommendedName>
        <fullName evidence="1">DUF6603 domain-containing protein</fullName>
    </recommendedName>
</protein>
<keyword evidence="3" id="KW-1185">Reference proteome</keyword>
<dbReference type="EMBL" id="LJCR01002854">
    <property type="protein sequence ID" value="KPV48195.1"/>
    <property type="molecule type" value="Genomic_DNA"/>
</dbReference>
<accession>A0A0P9H2D3</accession>
<dbReference type="AlphaFoldDB" id="A0A0P9H2D3"/>